<dbReference type="InterPro" id="IPR004839">
    <property type="entry name" value="Aminotransferase_I/II_large"/>
</dbReference>
<evidence type="ECO:0000256" key="2">
    <source>
        <dbReference type="ARBA" id="ARBA00007441"/>
    </source>
</evidence>
<protein>
    <recommendedName>
        <fullName evidence="6">Aminotransferase</fullName>
        <ecNumber evidence="6">2.6.1.-</ecNumber>
    </recommendedName>
</protein>
<dbReference type="GO" id="GO:0006520">
    <property type="term" value="P:amino acid metabolic process"/>
    <property type="evidence" value="ECO:0007669"/>
    <property type="project" value="InterPro"/>
</dbReference>
<dbReference type="AlphaFoldDB" id="A0A971S298"/>
<organism evidence="8 9">
    <name type="scientific">Syntrophorhabdus aromaticivorans</name>
    <dbReference type="NCBI Taxonomy" id="328301"/>
    <lineage>
        <taxon>Bacteria</taxon>
        <taxon>Pseudomonadati</taxon>
        <taxon>Thermodesulfobacteriota</taxon>
        <taxon>Syntrophorhabdia</taxon>
        <taxon>Syntrophorhabdales</taxon>
        <taxon>Syntrophorhabdaceae</taxon>
        <taxon>Syntrophorhabdus</taxon>
    </lineage>
</organism>
<dbReference type="Proteomes" id="UP000777265">
    <property type="component" value="Unassembled WGS sequence"/>
</dbReference>
<dbReference type="InterPro" id="IPR004838">
    <property type="entry name" value="NHTrfase_class1_PyrdxlP-BS"/>
</dbReference>
<comment type="cofactor">
    <cofactor evidence="1 6">
        <name>pyridoxal 5'-phosphate</name>
        <dbReference type="ChEBI" id="CHEBI:597326"/>
    </cofactor>
</comment>
<evidence type="ECO:0000256" key="6">
    <source>
        <dbReference type="RuleBase" id="RU000481"/>
    </source>
</evidence>
<evidence type="ECO:0000259" key="7">
    <source>
        <dbReference type="Pfam" id="PF00155"/>
    </source>
</evidence>
<keyword evidence="5" id="KW-0663">Pyridoxal phosphate</keyword>
<dbReference type="Gene3D" id="3.90.1150.10">
    <property type="entry name" value="Aspartate Aminotransferase, domain 1"/>
    <property type="match status" value="1"/>
</dbReference>
<evidence type="ECO:0000313" key="9">
    <source>
        <dbReference type="Proteomes" id="UP000777265"/>
    </source>
</evidence>
<evidence type="ECO:0000313" key="8">
    <source>
        <dbReference type="EMBL" id="NLW36047.1"/>
    </source>
</evidence>
<dbReference type="EC" id="2.6.1.-" evidence="6"/>
<dbReference type="InterPro" id="IPR015421">
    <property type="entry name" value="PyrdxlP-dep_Trfase_major"/>
</dbReference>
<dbReference type="PANTHER" id="PTHR46383:SF3">
    <property type="entry name" value="ASPARTATE AMINOTRANSFERASE-RELATED"/>
    <property type="match status" value="1"/>
</dbReference>
<reference evidence="8" key="1">
    <citation type="journal article" date="2020" name="Biotechnol. Biofuels">
        <title>New insights from the biogas microbiome by comprehensive genome-resolved metagenomics of nearly 1600 species originating from multiple anaerobic digesters.</title>
        <authorList>
            <person name="Campanaro S."/>
            <person name="Treu L."/>
            <person name="Rodriguez-R L.M."/>
            <person name="Kovalovszki A."/>
            <person name="Ziels R.M."/>
            <person name="Maus I."/>
            <person name="Zhu X."/>
            <person name="Kougias P.G."/>
            <person name="Basile A."/>
            <person name="Luo G."/>
            <person name="Schluter A."/>
            <person name="Konstantinidis K.T."/>
            <person name="Angelidaki I."/>
        </authorList>
    </citation>
    <scope>NUCLEOTIDE SEQUENCE</scope>
    <source>
        <strain evidence="8">AS06rmzACSIP_7</strain>
    </source>
</reference>
<dbReference type="Pfam" id="PF00155">
    <property type="entry name" value="Aminotran_1_2"/>
    <property type="match status" value="1"/>
</dbReference>
<reference evidence="8" key="2">
    <citation type="submission" date="2020-01" db="EMBL/GenBank/DDBJ databases">
        <authorList>
            <person name="Campanaro S."/>
        </authorList>
    </citation>
    <scope>NUCLEOTIDE SEQUENCE</scope>
    <source>
        <strain evidence="8">AS06rmzACSIP_7</strain>
    </source>
</reference>
<keyword evidence="4 6" id="KW-0808">Transferase</keyword>
<gene>
    <name evidence="8" type="ORF">GXY80_11295</name>
</gene>
<dbReference type="GO" id="GO:0030170">
    <property type="term" value="F:pyridoxal phosphate binding"/>
    <property type="evidence" value="ECO:0007669"/>
    <property type="project" value="InterPro"/>
</dbReference>
<evidence type="ECO:0000256" key="5">
    <source>
        <dbReference type="ARBA" id="ARBA00022898"/>
    </source>
</evidence>
<dbReference type="InterPro" id="IPR015422">
    <property type="entry name" value="PyrdxlP-dep_Trfase_small"/>
</dbReference>
<dbReference type="SUPFAM" id="SSF53383">
    <property type="entry name" value="PLP-dependent transferases"/>
    <property type="match status" value="1"/>
</dbReference>
<evidence type="ECO:0000256" key="4">
    <source>
        <dbReference type="ARBA" id="ARBA00022679"/>
    </source>
</evidence>
<proteinExistence type="inferred from homology"/>
<dbReference type="CDD" id="cd00609">
    <property type="entry name" value="AAT_like"/>
    <property type="match status" value="1"/>
</dbReference>
<dbReference type="EMBL" id="JAAYEE010000207">
    <property type="protein sequence ID" value="NLW36047.1"/>
    <property type="molecule type" value="Genomic_DNA"/>
</dbReference>
<comment type="caution">
    <text evidence="8">The sequence shown here is derived from an EMBL/GenBank/DDBJ whole genome shotgun (WGS) entry which is preliminary data.</text>
</comment>
<feature type="domain" description="Aminotransferase class I/classII large" evidence="7">
    <location>
        <begin position="27"/>
        <end position="355"/>
    </location>
</feature>
<dbReference type="PROSITE" id="PS00105">
    <property type="entry name" value="AA_TRANSFER_CLASS_1"/>
    <property type="match status" value="1"/>
</dbReference>
<dbReference type="Gene3D" id="3.40.640.10">
    <property type="entry name" value="Type I PLP-dependent aspartate aminotransferase-like (Major domain)"/>
    <property type="match status" value="1"/>
</dbReference>
<sequence>MVLSNRVLGVRPSGVRKIFDLAGKAKDPINLSIGEPDFDIPLEIREEGIKWIRDGFNKYTPSGGIPELREKILHHLKAKGIICDDVIVTAGVTGGLLLAFMVLLNPLDEVVIPDPYFVLYEYQVLLLGGKPVFVDTYPDFTLKEELLRAAITDRTKVILVNSPNNPTGMVCSEEEMEMVVRVAREKNLIVFADDIYDRFMYEDGPGADYLGCRYENTLTFGGFSKTWAMTGWRIGYVAGPAEIIRCMVTMQQYVFSSINSIAQKAALSALDYNTDALIDGYRKKRDLIYEGLRDKYNVVKPKGAYFIFPEVPGGDGDGFVERAIENNLFIIPGSVFSARKSHVRISFAAGEENVMKGIEILRKMA</sequence>
<accession>A0A971S298</accession>
<keyword evidence="3 6" id="KW-0032">Aminotransferase</keyword>
<dbReference type="PANTHER" id="PTHR46383">
    <property type="entry name" value="ASPARTATE AMINOTRANSFERASE"/>
    <property type="match status" value="1"/>
</dbReference>
<dbReference type="InterPro" id="IPR050596">
    <property type="entry name" value="AspAT/PAT-like"/>
</dbReference>
<dbReference type="GO" id="GO:0008483">
    <property type="term" value="F:transaminase activity"/>
    <property type="evidence" value="ECO:0007669"/>
    <property type="project" value="UniProtKB-KW"/>
</dbReference>
<evidence type="ECO:0000256" key="3">
    <source>
        <dbReference type="ARBA" id="ARBA00022576"/>
    </source>
</evidence>
<evidence type="ECO:0000256" key="1">
    <source>
        <dbReference type="ARBA" id="ARBA00001933"/>
    </source>
</evidence>
<name>A0A971S298_9BACT</name>
<comment type="similarity">
    <text evidence="2 6">Belongs to the class-I pyridoxal-phosphate-dependent aminotransferase family.</text>
</comment>
<dbReference type="InterPro" id="IPR015424">
    <property type="entry name" value="PyrdxlP-dep_Trfase"/>
</dbReference>